<protein>
    <recommendedName>
        <fullName evidence="9">Ascorbate-specific PTS system EIIA component</fullName>
    </recommendedName>
    <alternativeName>
        <fullName evidence="10">Ascorbate-specific phosphotransferase enzyme IIA component</fullName>
    </alternativeName>
</protein>
<dbReference type="SUPFAM" id="SSF63520">
    <property type="entry name" value="PTS-regulatory domain, PRD"/>
    <property type="match status" value="1"/>
</dbReference>
<dbReference type="GeneID" id="82855670"/>
<keyword evidence="7" id="KW-0418">Kinase</keyword>
<evidence type="ECO:0000256" key="5">
    <source>
        <dbReference type="ARBA" id="ARBA00022679"/>
    </source>
</evidence>
<evidence type="ECO:0000256" key="2">
    <source>
        <dbReference type="ARBA" id="ARBA00022448"/>
    </source>
</evidence>
<dbReference type="PANTHER" id="PTHR36203">
    <property type="entry name" value="ASCORBATE-SPECIFIC PTS SYSTEM EIIA COMPONENT"/>
    <property type="match status" value="1"/>
</dbReference>
<dbReference type="PROSITE" id="PS51099">
    <property type="entry name" value="PTS_EIIB_TYPE_2"/>
    <property type="match status" value="1"/>
</dbReference>
<dbReference type="InterPro" id="IPR011608">
    <property type="entry name" value="PRD"/>
</dbReference>
<evidence type="ECO:0000313" key="14">
    <source>
        <dbReference type="EMBL" id="QAT67578.1"/>
    </source>
</evidence>
<sequence>MKSKLKDVVLHLVMNRSSSVDWIEKEISQKKSAICSHIRELNDHIGKQKLDLIQIAREDGSIVITERTRAYLYNMLKKPAFIELDYIPPECRTSLVIIKLGANPASDSLKELADFAAVSKNTMLHDIKTIKESLKNESIDLTYSRKGGYQLIGSEYHIRKRLVIETKKLLMHDAGAALLERKGLVDQKELFFLRKRLMKAEEKLSISLTDEQIEDLPIVLFLLIRRIKACKHEWTLEIEESDVINTREYKCLKNIFWDIPDLSEKDQLYLSLQVLSSNRLESALDISGSSGLVDAVNEFLDLLEGQLATDLVNKAELKNRLLLHLRPAVYRTKMGLNVENPLKDQFIREFSPIYSIVAKSVFPIERVVRVPLSQEEIVYIAMIVQAWMNQTKAEKDFVFKALVVCRNGVSVSKLLLETLKGMFPHFQFIGAYAERNFKKYEETVDFIFSTVPLNTGKKTFLVDPILNEKDRFLLKKEIQMYIDQDSEKKALELMFHLKDYIDQKDYTAVREKIVSFFNQPPPAADERTDAKSLFPFSEEHICFTEADMTWEEALDTAMKPMMGRRAIDERYKRRVTDTFAGESCRMMIGPSVYLPHAKPQDGVMFEDFSILICRHRVVMPDGNQAKALVVLAPEDDQHHVPTLLHLNDLFLNEKAAQTIWKARSKREVLECIGTLKKKGGGRGE</sequence>
<comment type="subcellular location">
    <subcellularLocation>
        <location evidence="1">Cytoplasm</location>
    </subcellularLocation>
</comment>
<dbReference type="Gene3D" id="3.40.50.2300">
    <property type="match status" value="1"/>
</dbReference>
<dbReference type="InterPro" id="IPR016152">
    <property type="entry name" value="PTrfase/Anion_transptr"/>
</dbReference>
<dbReference type="Pfam" id="PF00874">
    <property type="entry name" value="PRD"/>
    <property type="match status" value="1"/>
</dbReference>
<dbReference type="GO" id="GO:0009401">
    <property type="term" value="P:phosphoenolpyruvate-dependent sugar phosphotransferase system"/>
    <property type="evidence" value="ECO:0007669"/>
    <property type="project" value="UniProtKB-KW"/>
</dbReference>
<evidence type="ECO:0000256" key="4">
    <source>
        <dbReference type="ARBA" id="ARBA00022553"/>
    </source>
</evidence>
<dbReference type="Gene3D" id="3.40.930.10">
    <property type="entry name" value="Mannitol-specific EII, Chain A"/>
    <property type="match status" value="1"/>
</dbReference>
<feature type="domain" description="PRD" evidence="13">
    <location>
        <begin position="287"/>
        <end position="394"/>
    </location>
</feature>
<evidence type="ECO:0000256" key="9">
    <source>
        <dbReference type="ARBA" id="ARBA00041175"/>
    </source>
</evidence>
<keyword evidence="6" id="KW-0598">Phosphotransferase system</keyword>
<dbReference type="PANTHER" id="PTHR36203:SF1">
    <property type="entry name" value="ASCORBATE-SPECIFIC PTS SYSTEM EIIA COMPONENT"/>
    <property type="match status" value="1"/>
</dbReference>
<dbReference type="Pfam" id="PF00359">
    <property type="entry name" value="PTS_EIIA_2"/>
    <property type="match status" value="1"/>
</dbReference>
<keyword evidence="4" id="KW-0597">Phosphoprotein</keyword>
<dbReference type="KEGG" id="bgy:BGLY_4580"/>
<dbReference type="GO" id="GO:0006355">
    <property type="term" value="P:regulation of DNA-templated transcription"/>
    <property type="evidence" value="ECO:0007669"/>
    <property type="project" value="InterPro"/>
</dbReference>
<dbReference type="SUPFAM" id="SSF55804">
    <property type="entry name" value="Phoshotransferase/anion transport protein"/>
    <property type="match status" value="1"/>
</dbReference>
<evidence type="ECO:0000313" key="15">
    <source>
        <dbReference type="Proteomes" id="UP000288675"/>
    </source>
</evidence>
<organism evidence="14 15">
    <name type="scientific">Bacillus glycinifermentans</name>
    <dbReference type="NCBI Taxonomy" id="1664069"/>
    <lineage>
        <taxon>Bacteria</taxon>
        <taxon>Bacillati</taxon>
        <taxon>Bacillota</taxon>
        <taxon>Bacilli</taxon>
        <taxon>Bacillales</taxon>
        <taxon>Bacillaceae</taxon>
        <taxon>Bacillus</taxon>
    </lineage>
</organism>
<dbReference type="EMBL" id="CP035232">
    <property type="protein sequence ID" value="QAT67578.1"/>
    <property type="molecule type" value="Genomic_DNA"/>
</dbReference>
<dbReference type="GO" id="GO:0005737">
    <property type="term" value="C:cytoplasm"/>
    <property type="evidence" value="ECO:0007669"/>
    <property type="project" value="UniProtKB-SubCell"/>
</dbReference>
<evidence type="ECO:0000259" key="12">
    <source>
        <dbReference type="PROSITE" id="PS51099"/>
    </source>
</evidence>
<dbReference type="Gene3D" id="1.10.1790.10">
    <property type="entry name" value="PRD domain"/>
    <property type="match status" value="1"/>
</dbReference>
<gene>
    <name evidence="14" type="ORF">EQZ20_23640</name>
</gene>
<keyword evidence="5" id="KW-0808">Transferase</keyword>
<evidence type="ECO:0000256" key="8">
    <source>
        <dbReference type="ARBA" id="ARBA00037387"/>
    </source>
</evidence>
<dbReference type="PROSITE" id="PS51372">
    <property type="entry name" value="PRD_2"/>
    <property type="match status" value="2"/>
</dbReference>
<name>A0AAJ3Z2E5_9BACI</name>
<dbReference type="GO" id="GO:0008982">
    <property type="term" value="F:protein-N(PI)-phosphohistidine-sugar phosphotransferase activity"/>
    <property type="evidence" value="ECO:0007669"/>
    <property type="project" value="InterPro"/>
</dbReference>
<accession>A0AAJ3Z2E5</accession>
<dbReference type="InterPro" id="IPR002178">
    <property type="entry name" value="PTS_EIIA_type-2_dom"/>
</dbReference>
<dbReference type="AlphaFoldDB" id="A0AAJ3Z2E5"/>
<evidence type="ECO:0000256" key="6">
    <source>
        <dbReference type="ARBA" id="ARBA00022683"/>
    </source>
</evidence>
<dbReference type="CDD" id="cd05568">
    <property type="entry name" value="PTS_IIB_bgl_like"/>
    <property type="match status" value="1"/>
</dbReference>
<proteinExistence type="predicted"/>
<keyword evidence="3" id="KW-0963">Cytoplasm</keyword>
<feature type="domain" description="PTS EIIA type-2" evidence="11">
    <location>
        <begin position="534"/>
        <end position="675"/>
    </location>
</feature>
<reference evidence="14 15" key="1">
    <citation type="submission" date="2019-01" db="EMBL/GenBank/DDBJ databases">
        <title>Genome sequence of Bacillus glycinifermentans SRCM103574.</title>
        <authorList>
            <person name="Kong H.-J."/>
            <person name="Jeong S.-Y."/>
            <person name="Jeong D.-Y."/>
        </authorList>
    </citation>
    <scope>NUCLEOTIDE SEQUENCE [LARGE SCALE GENOMIC DNA]</scope>
    <source>
        <strain evidence="14 15">SRCM103574</strain>
    </source>
</reference>
<keyword evidence="2" id="KW-0813">Transport</keyword>
<evidence type="ECO:0000256" key="7">
    <source>
        <dbReference type="ARBA" id="ARBA00022777"/>
    </source>
</evidence>
<dbReference type="GO" id="GO:0016301">
    <property type="term" value="F:kinase activity"/>
    <property type="evidence" value="ECO:0007669"/>
    <property type="project" value="UniProtKB-KW"/>
</dbReference>
<evidence type="ECO:0000256" key="3">
    <source>
        <dbReference type="ARBA" id="ARBA00022490"/>
    </source>
</evidence>
<dbReference type="InterPro" id="IPR013011">
    <property type="entry name" value="PTS_EIIB_2"/>
</dbReference>
<feature type="domain" description="PRD" evidence="13">
    <location>
        <begin position="184"/>
        <end position="284"/>
    </location>
</feature>
<evidence type="ECO:0000256" key="1">
    <source>
        <dbReference type="ARBA" id="ARBA00004496"/>
    </source>
</evidence>
<feature type="domain" description="PTS EIIB type-2" evidence="12">
    <location>
        <begin position="399"/>
        <end position="486"/>
    </location>
</feature>
<evidence type="ECO:0000256" key="10">
    <source>
        <dbReference type="ARBA" id="ARBA00042072"/>
    </source>
</evidence>
<evidence type="ECO:0000259" key="13">
    <source>
        <dbReference type="PROSITE" id="PS51372"/>
    </source>
</evidence>
<dbReference type="RefSeq" id="WP_046130049.1">
    <property type="nucleotide sequence ID" value="NZ_CP035232.1"/>
</dbReference>
<dbReference type="PROSITE" id="PS51094">
    <property type="entry name" value="PTS_EIIA_TYPE_2"/>
    <property type="match status" value="1"/>
</dbReference>
<evidence type="ECO:0000259" key="11">
    <source>
        <dbReference type="PROSITE" id="PS51094"/>
    </source>
</evidence>
<dbReference type="InterPro" id="IPR051351">
    <property type="entry name" value="Ascorbate-PTS_EIIA_comp"/>
</dbReference>
<comment type="function">
    <text evidence="8">The phosphoenolpyruvate-dependent sugar phosphotransferase system (sugar PTS), a major carbohydrate active transport system, catalyzes the phosphorylation of incoming sugar substrates concomitantly with their translocation across the cell membrane. The enzyme II UlaABC PTS system is involved in ascorbate transport.</text>
</comment>
<dbReference type="Proteomes" id="UP000288675">
    <property type="component" value="Chromosome"/>
</dbReference>
<dbReference type="InterPro" id="IPR036634">
    <property type="entry name" value="PRD_sf"/>
</dbReference>